<protein>
    <recommendedName>
        <fullName evidence="5">Gfo/Idh/MocA-like oxidoreductase N-terminal domain-containing protein</fullName>
    </recommendedName>
</protein>
<gene>
    <name evidence="3" type="ORF">WICPIJ_000598</name>
</gene>
<reference evidence="3" key="2">
    <citation type="submission" date="2021-01" db="EMBL/GenBank/DDBJ databases">
        <authorList>
            <person name="Schikora-Tamarit M.A."/>
        </authorList>
    </citation>
    <scope>NUCLEOTIDE SEQUENCE</scope>
    <source>
        <strain evidence="3">CBS2887</strain>
    </source>
</reference>
<keyword evidence="4" id="KW-1185">Reference proteome</keyword>
<dbReference type="GO" id="GO:0000166">
    <property type="term" value="F:nucleotide binding"/>
    <property type="evidence" value="ECO:0007669"/>
    <property type="project" value="InterPro"/>
</dbReference>
<dbReference type="OrthoDB" id="64915at2759"/>
<dbReference type="GO" id="GO:0016491">
    <property type="term" value="F:oxidoreductase activity"/>
    <property type="evidence" value="ECO:0007669"/>
    <property type="project" value="TreeGrafter"/>
</dbReference>
<dbReference type="PANTHER" id="PTHR42840">
    <property type="entry name" value="NAD(P)-BINDING ROSSMANN-FOLD SUPERFAMILY PROTEIN-RELATED"/>
    <property type="match status" value="1"/>
</dbReference>
<dbReference type="Gene3D" id="3.30.360.10">
    <property type="entry name" value="Dihydrodipicolinate Reductase, domain 2"/>
    <property type="match status" value="1"/>
</dbReference>
<dbReference type="InterPro" id="IPR004104">
    <property type="entry name" value="Gfo/Idh/MocA-like_OxRdtase_C"/>
</dbReference>
<proteinExistence type="predicted"/>
<evidence type="ECO:0000313" key="4">
    <source>
        <dbReference type="Proteomes" id="UP000774326"/>
    </source>
</evidence>
<dbReference type="Pfam" id="PF02894">
    <property type="entry name" value="GFO_IDH_MocA_C"/>
    <property type="match status" value="1"/>
</dbReference>
<sequence>MSSNPLRVGFVGTGIFAKDVHLPIIQSQPTKFQASAAFNRTKAKAEEFATLASIDNAHVFDSLDELLANEDVDLVDALLPVEYNLETITKAVKAGKPIIIEKPIAATLEQAREIVKLTDATPIPVVIAEQFLFFNAISKIREKLPQIGEIISFTYRSTGPFYTSNKYLATSWRRNPKHIGGFLSDGGVHQLALLTEILGLEFESISALTKQVREESGADDILFSTVKAAGGVIGTFTYGSAFGAVEKHGSLVIFGTKGSIIFDFSAGKPHSIKLQLGEVGDVPDDITIEEFEEANPPGVLSEFENLYEAVSKKDKSLVKANPRKNFHFLAIIDAALRSSKQGGTAIKVEQP</sequence>
<dbReference type="SUPFAM" id="SSF55347">
    <property type="entry name" value="Glyceraldehyde-3-phosphate dehydrogenase-like, C-terminal domain"/>
    <property type="match status" value="1"/>
</dbReference>
<organism evidence="3 4">
    <name type="scientific">Wickerhamomyces pijperi</name>
    <name type="common">Yeast</name>
    <name type="synonym">Pichia pijperi</name>
    <dbReference type="NCBI Taxonomy" id="599730"/>
    <lineage>
        <taxon>Eukaryota</taxon>
        <taxon>Fungi</taxon>
        <taxon>Dikarya</taxon>
        <taxon>Ascomycota</taxon>
        <taxon>Saccharomycotina</taxon>
        <taxon>Saccharomycetes</taxon>
        <taxon>Phaffomycetales</taxon>
        <taxon>Wickerhamomycetaceae</taxon>
        <taxon>Wickerhamomyces</taxon>
    </lineage>
</organism>
<dbReference type="SUPFAM" id="SSF51735">
    <property type="entry name" value="NAD(P)-binding Rossmann-fold domains"/>
    <property type="match status" value="1"/>
</dbReference>
<dbReference type="AlphaFoldDB" id="A0A9P8TRW0"/>
<evidence type="ECO:0008006" key="5">
    <source>
        <dbReference type="Google" id="ProtNLM"/>
    </source>
</evidence>
<dbReference type="InterPro" id="IPR000683">
    <property type="entry name" value="Gfo/Idh/MocA-like_OxRdtase_N"/>
</dbReference>
<dbReference type="PANTHER" id="PTHR42840:SF5">
    <property type="entry name" value="NAD(P)-BINDING ROSSMANN-FOLD SUPERFAMILY PROTEIN"/>
    <property type="match status" value="1"/>
</dbReference>
<dbReference type="Proteomes" id="UP000774326">
    <property type="component" value="Unassembled WGS sequence"/>
</dbReference>
<dbReference type="InterPro" id="IPR036291">
    <property type="entry name" value="NAD(P)-bd_dom_sf"/>
</dbReference>
<dbReference type="GO" id="GO:0006740">
    <property type="term" value="P:NADPH regeneration"/>
    <property type="evidence" value="ECO:0007669"/>
    <property type="project" value="TreeGrafter"/>
</dbReference>
<evidence type="ECO:0000259" key="2">
    <source>
        <dbReference type="Pfam" id="PF02894"/>
    </source>
</evidence>
<evidence type="ECO:0000313" key="3">
    <source>
        <dbReference type="EMBL" id="KAH3688459.1"/>
    </source>
</evidence>
<name>A0A9P8TRW0_WICPI</name>
<comment type="caution">
    <text evidence="3">The sequence shown here is derived from an EMBL/GenBank/DDBJ whole genome shotgun (WGS) entry which is preliminary data.</text>
</comment>
<dbReference type="Pfam" id="PF01408">
    <property type="entry name" value="GFO_IDH_MocA"/>
    <property type="match status" value="1"/>
</dbReference>
<feature type="domain" description="Gfo/Idh/MocA-like oxidoreductase N-terminal" evidence="1">
    <location>
        <begin position="6"/>
        <end position="120"/>
    </location>
</feature>
<dbReference type="GO" id="GO:0005737">
    <property type="term" value="C:cytoplasm"/>
    <property type="evidence" value="ECO:0007669"/>
    <property type="project" value="TreeGrafter"/>
</dbReference>
<dbReference type="EMBL" id="JAEUBG010000347">
    <property type="protein sequence ID" value="KAH3688459.1"/>
    <property type="molecule type" value="Genomic_DNA"/>
</dbReference>
<accession>A0A9P8TRW0</accession>
<feature type="domain" description="Gfo/Idh/MocA-like oxidoreductase C-terminal" evidence="2">
    <location>
        <begin position="146"/>
        <end position="343"/>
    </location>
</feature>
<evidence type="ECO:0000259" key="1">
    <source>
        <dbReference type="Pfam" id="PF01408"/>
    </source>
</evidence>
<dbReference type="Gene3D" id="3.40.50.720">
    <property type="entry name" value="NAD(P)-binding Rossmann-like Domain"/>
    <property type="match status" value="1"/>
</dbReference>
<reference evidence="3" key="1">
    <citation type="journal article" date="2021" name="Open Biol.">
        <title>Shared evolutionary footprints suggest mitochondrial oxidative damage underlies multiple complex I losses in fungi.</title>
        <authorList>
            <person name="Schikora-Tamarit M.A."/>
            <person name="Marcet-Houben M."/>
            <person name="Nosek J."/>
            <person name="Gabaldon T."/>
        </authorList>
    </citation>
    <scope>NUCLEOTIDE SEQUENCE</scope>
    <source>
        <strain evidence="3">CBS2887</strain>
    </source>
</reference>